<gene>
    <name evidence="2" type="ORF">GCM10010269_32810</name>
</gene>
<comment type="caution">
    <text evidence="2">The sequence shown here is derived from an EMBL/GenBank/DDBJ whole genome shotgun (WGS) entry which is preliminary data.</text>
</comment>
<organism evidence="2 3">
    <name type="scientific">Streptomyces humidus</name>
    <dbReference type="NCBI Taxonomy" id="52259"/>
    <lineage>
        <taxon>Bacteria</taxon>
        <taxon>Bacillati</taxon>
        <taxon>Actinomycetota</taxon>
        <taxon>Actinomycetes</taxon>
        <taxon>Kitasatosporales</taxon>
        <taxon>Streptomycetaceae</taxon>
        <taxon>Streptomyces</taxon>
    </lineage>
</organism>
<sequence>MSPSAVIVEGSAPRWRSTAERRNGPARGSLPATGEAQHGDSAAILREPYVGCVTFELNEGK</sequence>
<evidence type="ECO:0000313" key="3">
    <source>
        <dbReference type="Proteomes" id="UP000606194"/>
    </source>
</evidence>
<accession>A0A918FWW1</accession>
<protein>
    <submittedName>
        <fullName evidence="2">Uncharacterized protein</fullName>
    </submittedName>
</protein>
<name>A0A918FWW1_9ACTN</name>
<dbReference type="Proteomes" id="UP000606194">
    <property type="component" value="Unassembled WGS sequence"/>
</dbReference>
<feature type="region of interest" description="Disordered" evidence="1">
    <location>
        <begin position="1"/>
        <end position="42"/>
    </location>
</feature>
<evidence type="ECO:0000256" key="1">
    <source>
        <dbReference type="SAM" id="MobiDB-lite"/>
    </source>
</evidence>
<dbReference type="EMBL" id="BMTL01000012">
    <property type="protein sequence ID" value="GGR91062.1"/>
    <property type="molecule type" value="Genomic_DNA"/>
</dbReference>
<proteinExistence type="predicted"/>
<dbReference type="AlphaFoldDB" id="A0A918FWW1"/>
<keyword evidence="3" id="KW-1185">Reference proteome</keyword>
<reference evidence="2" key="1">
    <citation type="journal article" date="2014" name="Int. J. Syst. Evol. Microbiol.">
        <title>Complete genome sequence of Corynebacterium casei LMG S-19264T (=DSM 44701T), isolated from a smear-ripened cheese.</title>
        <authorList>
            <consortium name="US DOE Joint Genome Institute (JGI-PGF)"/>
            <person name="Walter F."/>
            <person name="Albersmeier A."/>
            <person name="Kalinowski J."/>
            <person name="Ruckert C."/>
        </authorList>
    </citation>
    <scope>NUCLEOTIDE SEQUENCE</scope>
    <source>
        <strain evidence="2">JCM 4386</strain>
    </source>
</reference>
<evidence type="ECO:0000313" key="2">
    <source>
        <dbReference type="EMBL" id="GGR91062.1"/>
    </source>
</evidence>
<reference evidence="2" key="2">
    <citation type="submission" date="2020-09" db="EMBL/GenBank/DDBJ databases">
        <authorList>
            <person name="Sun Q."/>
            <person name="Ohkuma M."/>
        </authorList>
    </citation>
    <scope>NUCLEOTIDE SEQUENCE</scope>
    <source>
        <strain evidence="2">JCM 4386</strain>
    </source>
</reference>